<dbReference type="InterPro" id="IPR001177">
    <property type="entry name" value="PPV_DNA_helicase_E1_C"/>
</dbReference>
<keyword evidence="7 15" id="KW-0378">Hydrolase</keyword>
<evidence type="ECO:0000256" key="13">
    <source>
        <dbReference type="ARBA" id="ARBA00048988"/>
    </source>
</evidence>
<comment type="function">
    <text evidence="16">ATP-dependent DNA helicase required for initiation of viral DNA replication. It forms a complex with the viral E2 protein. The E1-E2 complex binds to the replication origin which contains binding sites for both proteins.</text>
</comment>
<dbReference type="InterPro" id="IPR037102">
    <property type="entry name" value="Znf_lg_T-Ag_D1_dom_sf"/>
</dbReference>
<feature type="binding site" evidence="15">
    <location>
        <begin position="451"/>
        <end position="458"/>
    </location>
    <ligand>
        <name>ATP</name>
        <dbReference type="ChEBI" id="CHEBI:30616"/>
    </ligand>
</feature>
<dbReference type="Proteomes" id="UP000107687">
    <property type="component" value="Genome"/>
</dbReference>
<dbReference type="InterPro" id="IPR027417">
    <property type="entry name" value="P-loop_NTPase"/>
</dbReference>
<evidence type="ECO:0000256" key="1">
    <source>
        <dbReference type="ARBA" id="ARBA00004147"/>
    </source>
</evidence>
<evidence type="ECO:0000256" key="17">
    <source>
        <dbReference type="SAM" id="MobiDB-lite"/>
    </source>
</evidence>
<comment type="catalytic activity">
    <reaction evidence="13 15 16">
        <text>ATP + H2O = ADP + phosphate + H(+)</text>
        <dbReference type="Rhea" id="RHEA:13065"/>
        <dbReference type="ChEBI" id="CHEBI:15377"/>
        <dbReference type="ChEBI" id="CHEBI:15378"/>
        <dbReference type="ChEBI" id="CHEBI:30616"/>
        <dbReference type="ChEBI" id="CHEBI:43474"/>
        <dbReference type="ChEBI" id="CHEBI:456216"/>
        <dbReference type="EC" id="5.6.2.4"/>
    </reaction>
</comment>
<evidence type="ECO:0000256" key="12">
    <source>
        <dbReference type="ARBA" id="ARBA00034617"/>
    </source>
</evidence>
<dbReference type="PROSITE" id="PS51206">
    <property type="entry name" value="SF3_HELICASE_1"/>
    <property type="match status" value="1"/>
</dbReference>
<dbReference type="InterPro" id="IPR014000">
    <property type="entry name" value="PPV_DNA_helicase_E1_N"/>
</dbReference>
<keyword evidence="15" id="KW-1017">Isopeptide bond</keyword>
<evidence type="ECO:0000256" key="5">
    <source>
        <dbReference type="ARBA" id="ARBA00022705"/>
    </source>
</evidence>
<dbReference type="SUPFAM" id="SSF55464">
    <property type="entry name" value="Origin of replication-binding domain, RBD-like"/>
    <property type="match status" value="1"/>
</dbReference>
<feature type="modified residue" description="Phosphoserine; by host" evidence="15">
    <location>
        <position position="96"/>
    </location>
</feature>
<gene>
    <name evidence="15" type="primary">E1</name>
</gene>
<evidence type="ECO:0000313" key="20">
    <source>
        <dbReference type="Proteomes" id="UP000107687"/>
    </source>
</evidence>
<sequence>MDPKGTDDDPLPGCSGDWYVVREAECSDNEQDTFDELFDESQGSQISDLFDDSEVVQGNSLQLFEHLQQTESDRELSVLKRKFLQSPESRAVADLSPQLTAVTISPKTDSCAKRRLFARPLDITADSGVDATGNETASTPETLQVVGDEVDGPRDADTECLLGAQAPKAVRLLDVFHAKNIRVSLLAKFKGTFDISFSDITRTFKSDRTTYTDWVIAMFGLVDDHEPVVKTVLKGQCSFMYLRIIGSIGLVLCRFNTHKSRDTLKKLFSVTIGVPEIQLLLEPPKTTGVAAALYWYQNGQSERAFVQGPYPEWILRQTTITGEVMQHQFSLAEMVQWAYDHDFMDEHTVAYEYARLAEEDLNASTWLKSNSQAKFVKECVTMVRYYKHAEMSEMTMSAWIHKRCSKVKGTGNWKPIVQYLRFQGIPFPVFCESFKPFLKGVPKRNCMVFNGPANTGKSMFCMSLLRFLGGKVISFVNSRSQFWLQPLVATKIALLDDATVPCWNYIDTYLRNMLDGNPICLDCKHKAPQQVKCPPLLITTNVDIRAEERYKYLHSRTMVFDFTEEFPFDEDGKPIFEFNDENWKSFFERLWLQLDLSDQEDEGDHGAAESTFRCHSREPPKAL</sequence>
<dbReference type="GO" id="GO:0043138">
    <property type="term" value="F:3'-5' DNA helicase activity"/>
    <property type="evidence" value="ECO:0007669"/>
    <property type="project" value="UniProtKB-UniRule"/>
</dbReference>
<keyword evidence="2 15" id="KW-0244">Early protein</keyword>
<dbReference type="InterPro" id="IPR046832">
    <property type="entry name" value="PPV_E1_DBD"/>
</dbReference>
<dbReference type="InterPro" id="IPR016393">
    <property type="entry name" value="Rep_E1_papillomaV"/>
</dbReference>
<feature type="modified residue" description="Phosphoserine; by host" evidence="15">
    <location>
        <position position="86"/>
    </location>
</feature>
<protein>
    <recommendedName>
        <fullName evidence="15 16">Replication protein E1</fullName>
        <ecNumber evidence="15 16">5.6.2.4</ecNumber>
    </recommendedName>
    <alternativeName>
        <fullName evidence="15">ATP-dependent helicase E1</fullName>
    </alternativeName>
    <alternativeName>
        <fullName evidence="15">DNA 3'-5' helicase E1</fullName>
    </alternativeName>
</protein>
<dbReference type="GO" id="GO:0005524">
    <property type="term" value="F:ATP binding"/>
    <property type="evidence" value="ECO:0007669"/>
    <property type="project" value="UniProtKB-UniRule"/>
</dbReference>
<comment type="catalytic activity">
    <reaction evidence="12 15">
        <text>Couples ATP hydrolysis with the unwinding of duplex DNA by translocating in the 3'-5' direction.</text>
        <dbReference type="EC" id="5.6.2.4"/>
    </reaction>
</comment>
<keyword evidence="8 15" id="KW-0347">Helicase</keyword>
<evidence type="ECO:0000256" key="3">
    <source>
        <dbReference type="ARBA" id="ARBA00022553"/>
    </source>
</evidence>
<organism evidence="19 20">
    <name type="scientific">Miniopterus schreibersii papillomavirus 1</name>
    <dbReference type="NCBI Taxonomy" id="1195364"/>
    <lineage>
        <taxon>Viruses</taxon>
        <taxon>Monodnaviria</taxon>
        <taxon>Shotokuvirae</taxon>
        <taxon>Cossaviricota</taxon>
        <taxon>Papovaviricetes</taxon>
        <taxon>Zurhausenvirales</taxon>
        <taxon>Papillomaviridae</taxon>
        <taxon>Firstpapillomavirinae</taxon>
        <taxon>Dyotaupapillomavirus</taxon>
        <taxon>Dyotaupapillomavirus 1</taxon>
    </lineage>
</organism>
<dbReference type="Pfam" id="PF20450">
    <property type="entry name" value="PPV_E1_DBD"/>
    <property type="match status" value="1"/>
</dbReference>
<evidence type="ECO:0000256" key="10">
    <source>
        <dbReference type="ARBA" id="ARBA00023125"/>
    </source>
</evidence>
<proteinExistence type="inferred from homology"/>
<keyword evidence="10 15" id="KW-0238">DNA-binding</keyword>
<evidence type="ECO:0000256" key="4">
    <source>
        <dbReference type="ARBA" id="ARBA00022562"/>
    </source>
</evidence>
<comment type="subcellular location">
    <subcellularLocation>
        <location evidence="1 15">Host nucleus</location>
    </subcellularLocation>
</comment>
<feature type="domain" description="SF3 helicase" evidence="18">
    <location>
        <begin position="425"/>
        <end position="575"/>
    </location>
</feature>
<dbReference type="EC" id="5.6.2.4" evidence="15 16"/>
<comment type="PTM">
    <text evidence="15">Phosphorylated.</text>
</comment>
<dbReference type="EMBL" id="JQ814848">
    <property type="protein sequence ID" value="AFK84997.1"/>
    <property type="molecule type" value="Genomic_DNA"/>
</dbReference>
<dbReference type="Pfam" id="PF00519">
    <property type="entry name" value="PPV_E1_C"/>
    <property type="match status" value="1"/>
</dbReference>
<dbReference type="SUPFAM" id="SSF52540">
    <property type="entry name" value="P-loop containing nucleoside triphosphate hydrolases"/>
    <property type="match status" value="1"/>
</dbReference>
<dbReference type="PIRSF" id="PIRSF003383">
    <property type="entry name" value="Rep_E1_papillomaV"/>
    <property type="match status" value="1"/>
</dbReference>
<dbReference type="GO" id="GO:0042025">
    <property type="term" value="C:host cell nucleus"/>
    <property type="evidence" value="ECO:0007669"/>
    <property type="project" value="UniProtKB-SubCell"/>
</dbReference>
<evidence type="ECO:0000313" key="19">
    <source>
        <dbReference type="EMBL" id="AFK84997.1"/>
    </source>
</evidence>
<keyword evidence="15" id="KW-0832">Ubl conjugation</keyword>
<keyword evidence="6 15" id="KW-0547">Nucleotide-binding</keyword>
<evidence type="ECO:0000256" key="16">
    <source>
        <dbReference type="PIRNR" id="PIRNR003383"/>
    </source>
</evidence>
<dbReference type="InterPro" id="IPR014015">
    <property type="entry name" value="Helicase_SF3_DNA-vir"/>
</dbReference>
<dbReference type="Pfam" id="PF00524">
    <property type="entry name" value="PPV_E1_N"/>
    <property type="match status" value="1"/>
</dbReference>
<evidence type="ECO:0000256" key="11">
    <source>
        <dbReference type="ARBA" id="ARBA00023235"/>
    </source>
</evidence>
<dbReference type="GO" id="GO:0016887">
    <property type="term" value="F:ATP hydrolysis activity"/>
    <property type="evidence" value="ECO:0007669"/>
    <property type="project" value="RHEA"/>
</dbReference>
<keyword evidence="3 15" id="KW-0597">Phosphoprotein</keyword>
<dbReference type="Gene3D" id="3.40.1310.10">
    <property type="match status" value="1"/>
</dbReference>
<evidence type="ECO:0000256" key="2">
    <source>
        <dbReference type="ARBA" id="ARBA00022518"/>
    </source>
</evidence>
<evidence type="ECO:0000256" key="8">
    <source>
        <dbReference type="ARBA" id="ARBA00022806"/>
    </source>
</evidence>
<dbReference type="Gene3D" id="1.10.10.510">
    <property type="entry name" value="Zinc finger, large T-antigen D1 domain"/>
    <property type="match status" value="1"/>
</dbReference>
<dbReference type="HAMAP" id="MF_04000">
    <property type="entry name" value="PPV_E1"/>
    <property type="match status" value="1"/>
</dbReference>
<comment type="subunit">
    <text evidence="15">Can form hexamers. Interacts with E2 protein; this interaction increases E1 DNA binding specificity. Interacts with host DNA polymerase subunit POLA2. Interacts with host single stranded DNA-binding protein RPA1. Interacts with host TOP1; this interaction stimulates the enzymatic activity of TOP1.</text>
</comment>
<keyword evidence="11 15" id="KW-0413">Isomerase</keyword>
<name>I3VR52_9PAPI</name>
<dbReference type="GO" id="GO:0003677">
    <property type="term" value="F:DNA binding"/>
    <property type="evidence" value="ECO:0007669"/>
    <property type="project" value="UniProtKB-UniRule"/>
</dbReference>
<comment type="similarity">
    <text evidence="15 16">Belongs to the papillomaviridae E1 protein family.</text>
</comment>
<feature type="cross-link" description="Glycyl lysine isopeptide (Lys-Gly) (interchain with G-Cter in SUMO)" evidence="15">
    <location>
        <position position="532"/>
    </location>
</feature>
<evidence type="ECO:0000256" key="6">
    <source>
        <dbReference type="ARBA" id="ARBA00022741"/>
    </source>
</evidence>
<keyword evidence="5 15" id="KW-0235">DNA replication</keyword>
<accession>I3VR52</accession>
<feature type="region of interest" description="Disordered" evidence="17">
    <location>
        <begin position="601"/>
        <end position="623"/>
    </location>
</feature>
<evidence type="ECO:0000256" key="7">
    <source>
        <dbReference type="ARBA" id="ARBA00022801"/>
    </source>
</evidence>
<keyword evidence="9 15" id="KW-0067">ATP-binding</keyword>
<evidence type="ECO:0000259" key="18">
    <source>
        <dbReference type="PROSITE" id="PS51206"/>
    </source>
</evidence>
<dbReference type="InterPro" id="IPR046935">
    <property type="entry name" value="PPV_E1_DBD_sf"/>
</dbReference>
<feature type="short sequence motif" description="Nuclear export signal" evidence="15">
    <location>
        <begin position="95"/>
        <end position="104"/>
    </location>
</feature>
<comment type="PTM">
    <text evidence="15">Sumoylated.</text>
</comment>
<dbReference type="GO" id="GO:0006260">
    <property type="term" value="P:DNA replication"/>
    <property type="evidence" value="ECO:0007669"/>
    <property type="project" value="UniProtKB-UniRule"/>
</dbReference>
<comment type="function">
    <text evidence="14 15">ATP-dependent DNA 3'-5' helicase required for initiation of viral DNA replication. It forms a complex with the viral E2 protein. The E1-E2 complex binds to the replication origin which contains binding sites for both proteins. During the initial step, a dimer of E1 interacts with a dimer of protein E2 leading to a complex that binds the viral origin of replication with high specificity. Then, a second dimer of E1 displaces the E2 dimer in an ATP-dependent manner to form the E1 tetramer. Following this, two E1 monomers are added to each half of the site, which results in the formation of two E1 trimers on the viral ori. Subsequently, two hexamers will be created. The double hexamer acts as a bi-directional helicase machinery and unwinds the viral DNA and then recruits the host DNA polymerase to start replication.</text>
</comment>
<feature type="short sequence motif" description="Nuclear localization signal" evidence="15">
    <location>
        <begin position="80"/>
        <end position="82"/>
    </location>
</feature>
<comment type="caution">
    <text evidence="15">Lacks conserved residue(s) required for the propagation of feature annotation.</text>
</comment>
<dbReference type="Gene3D" id="3.40.50.300">
    <property type="entry name" value="P-loop containing nucleotide triphosphate hydrolases"/>
    <property type="match status" value="1"/>
</dbReference>
<evidence type="ECO:0000256" key="14">
    <source>
        <dbReference type="ARBA" id="ARBA00093297"/>
    </source>
</evidence>
<evidence type="ECO:0000256" key="9">
    <source>
        <dbReference type="ARBA" id="ARBA00022840"/>
    </source>
</evidence>
<reference evidence="19 20" key="1">
    <citation type="journal article" date="2012" name="J. Virol.">
        <title>Virome analysis for identification of novel Mammalian viruses in bat species from chinese provinces.</title>
        <authorList>
            <person name="Wu Z."/>
            <person name="Ren X."/>
            <person name="Yang L."/>
            <person name="Hu Y."/>
            <person name="Yang J."/>
            <person name="He G."/>
            <person name="Zhang J."/>
            <person name="Dong J."/>
            <person name="Sun L."/>
            <person name="Du J."/>
            <person name="Liu L."/>
            <person name="Xue Y."/>
            <person name="Wang J."/>
            <person name="Yang F."/>
            <person name="Zhang S."/>
            <person name="Jin Q."/>
        </authorList>
    </citation>
    <scope>NUCLEOTIDE SEQUENCE [LARGE SCALE GENOMIC DNA]</scope>
</reference>
<keyword evidence="4 15" id="KW-1048">Host nucleus</keyword>
<evidence type="ECO:0000256" key="15">
    <source>
        <dbReference type="HAMAP-Rule" id="MF_04000"/>
    </source>
</evidence>